<accession>A0A1E5HCV0</accession>
<dbReference type="InterPro" id="IPR025302">
    <property type="entry name" value="DrrA1/2-like_C"/>
</dbReference>
<protein>
    <submittedName>
        <fullName evidence="5">ABC transporter ATP-binding protein</fullName>
    </submittedName>
</protein>
<evidence type="ECO:0000256" key="2">
    <source>
        <dbReference type="ARBA" id="ARBA00022741"/>
    </source>
</evidence>
<dbReference type="SUPFAM" id="SSF52540">
    <property type="entry name" value="P-loop containing nucleoside triphosphate hydrolases"/>
    <property type="match status" value="1"/>
</dbReference>
<dbReference type="Proteomes" id="UP000094469">
    <property type="component" value="Unassembled WGS sequence"/>
</dbReference>
<dbReference type="InterPro" id="IPR027417">
    <property type="entry name" value="P-loop_NTPase"/>
</dbReference>
<dbReference type="InterPro" id="IPR003439">
    <property type="entry name" value="ABC_transporter-like_ATP-bd"/>
</dbReference>
<gene>
    <name evidence="5" type="ORF">BCR24_02010</name>
</gene>
<name>A0A1E5HCV0_9ENTE</name>
<dbReference type="SMART" id="SM00382">
    <property type="entry name" value="AAA"/>
    <property type="match status" value="1"/>
</dbReference>
<dbReference type="RefSeq" id="WP_069639803.1">
    <property type="nucleotide sequence ID" value="NZ_JAFBEZ010000002.1"/>
</dbReference>
<dbReference type="STRING" id="1131292.BCR24_02010"/>
<feature type="domain" description="ABC transporter" evidence="4">
    <location>
        <begin position="3"/>
        <end position="233"/>
    </location>
</feature>
<proteinExistence type="predicted"/>
<dbReference type="GO" id="GO:0005524">
    <property type="term" value="F:ATP binding"/>
    <property type="evidence" value="ECO:0007669"/>
    <property type="project" value="UniProtKB-KW"/>
</dbReference>
<dbReference type="GO" id="GO:0016887">
    <property type="term" value="F:ATP hydrolysis activity"/>
    <property type="evidence" value="ECO:0007669"/>
    <property type="project" value="InterPro"/>
</dbReference>
<organism evidence="5 6">
    <name type="scientific">Enterococcus ureilyticus</name>
    <dbReference type="NCBI Taxonomy" id="1131292"/>
    <lineage>
        <taxon>Bacteria</taxon>
        <taxon>Bacillati</taxon>
        <taxon>Bacillota</taxon>
        <taxon>Bacilli</taxon>
        <taxon>Lactobacillales</taxon>
        <taxon>Enterococcaceae</taxon>
        <taxon>Enterococcus</taxon>
    </lineage>
</organism>
<reference evidence="6" key="1">
    <citation type="submission" date="2016-09" db="EMBL/GenBank/DDBJ databases">
        <authorList>
            <person name="Gulvik C.A."/>
        </authorList>
    </citation>
    <scope>NUCLEOTIDE SEQUENCE [LARGE SCALE GENOMIC DNA]</scope>
    <source>
        <strain evidence="6">LMG 26676</strain>
    </source>
</reference>
<dbReference type="CDD" id="cd03230">
    <property type="entry name" value="ABC_DR_subfamily_A"/>
    <property type="match status" value="1"/>
</dbReference>
<dbReference type="EMBL" id="MIKC01000012">
    <property type="protein sequence ID" value="OEG22635.1"/>
    <property type="molecule type" value="Genomic_DNA"/>
</dbReference>
<dbReference type="PROSITE" id="PS50893">
    <property type="entry name" value="ABC_TRANSPORTER_2"/>
    <property type="match status" value="1"/>
</dbReference>
<evidence type="ECO:0000313" key="5">
    <source>
        <dbReference type="EMBL" id="OEG22635.1"/>
    </source>
</evidence>
<dbReference type="Pfam" id="PF00005">
    <property type="entry name" value="ABC_tran"/>
    <property type="match status" value="1"/>
</dbReference>
<keyword evidence="2" id="KW-0547">Nucleotide-binding</keyword>
<sequence length="310" mass="35024">MIIEINDLVKRYGKLTALNHFNLKVKQGDILGLLGPNGCGKSTAINCILSLLSYDKGDIKLFGEKMSPTRYDIKKRIGIVPQEVAVFDELTVIENIDYYCGLYITDKKTRKQYITEVIALVGLEDFITFLPSKLSGGLKRRLNIACGIVHKPELIFLDEPTVAVDPQSRNKILDSIKELNRQGATIVYTTHYMEEVEQLCNNIVIVEKGQVIAEGTKEQLKSMIKVNEKIVIEIPDFPTAVKEKLLQLPGIIEITYDNVFATLNTEENKAVFAQVLHLLEENQISFGNFYTQQPTLNDVFLEITGRELRD</sequence>
<comment type="caution">
    <text evidence="5">The sequence shown here is derived from an EMBL/GenBank/DDBJ whole genome shotgun (WGS) entry which is preliminary data.</text>
</comment>
<dbReference type="Gene3D" id="3.40.50.300">
    <property type="entry name" value="P-loop containing nucleotide triphosphate hydrolases"/>
    <property type="match status" value="1"/>
</dbReference>
<keyword evidence="6" id="KW-1185">Reference proteome</keyword>
<dbReference type="AlphaFoldDB" id="A0A1E5HCV0"/>
<evidence type="ECO:0000259" key="4">
    <source>
        <dbReference type="PROSITE" id="PS50893"/>
    </source>
</evidence>
<evidence type="ECO:0000313" key="6">
    <source>
        <dbReference type="Proteomes" id="UP000094469"/>
    </source>
</evidence>
<keyword evidence="3 5" id="KW-0067">ATP-binding</keyword>
<dbReference type="PANTHER" id="PTHR43582:SF2">
    <property type="entry name" value="LINEARMYCIN RESISTANCE ATP-BINDING PROTEIN LNRL"/>
    <property type="match status" value="1"/>
</dbReference>
<evidence type="ECO:0000256" key="3">
    <source>
        <dbReference type="ARBA" id="ARBA00022840"/>
    </source>
</evidence>
<evidence type="ECO:0000256" key="1">
    <source>
        <dbReference type="ARBA" id="ARBA00022448"/>
    </source>
</evidence>
<dbReference type="Pfam" id="PF13732">
    <property type="entry name" value="DrrA1-3_C"/>
    <property type="match status" value="1"/>
</dbReference>
<keyword evidence="1" id="KW-0813">Transport</keyword>
<dbReference type="OrthoDB" id="9804819at2"/>
<dbReference type="InterPro" id="IPR003593">
    <property type="entry name" value="AAA+_ATPase"/>
</dbReference>
<dbReference type="PANTHER" id="PTHR43582">
    <property type="entry name" value="LINEARMYCIN RESISTANCE ATP-BINDING PROTEIN LNRL"/>
    <property type="match status" value="1"/>
</dbReference>